<dbReference type="STRING" id="3476.A0A2P5BET4"/>
<comment type="caution">
    <text evidence="2">The sequence shown here is derived from an EMBL/GenBank/DDBJ whole genome shotgun (WGS) entry which is preliminary data.</text>
</comment>
<dbReference type="PANTHER" id="PTHR23272:SF184">
    <property type="entry name" value="OS03G0311250 PROTEIN"/>
    <property type="match status" value="1"/>
</dbReference>
<dbReference type="InterPro" id="IPR012337">
    <property type="entry name" value="RNaseH-like_sf"/>
</dbReference>
<dbReference type="Pfam" id="PF05699">
    <property type="entry name" value="Dimer_Tnp_hAT"/>
    <property type="match status" value="1"/>
</dbReference>
<evidence type="ECO:0000259" key="1">
    <source>
        <dbReference type="Pfam" id="PF05699"/>
    </source>
</evidence>
<protein>
    <submittedName>
        <fullName evidence="2">HAT, C-terminal dimerization domain containing protein</fullName>
    </submittedName>
</protein>
<evidence type="ECO:0000313" key="2">
    <source>
        <dbReference type="EMBL" id="PON47303.1"/>
    </source>
</evidence>
<dbReference type="InterPro" id="IPR008906">
    <property type="entry name" value="HATC_C_dom"/>
</dbReference>
<name>A0A2P5BET4_PARAD</name>
<reference evidence="3" key="1">
    <citation type="submission" date="2016-06" db="EMBL/GenBank/DDBJ databases">
        <title>Parallel loss of symbiosis genes in relatives of nitrogen-fixing non-legume Parasponia.</title>
        <authorList>
            <person name="Van Velzen R."/>
            <person name="Holmer R."/>
            <person name="Bu F."/>
            <person name="Rutten L."/>
            <person name="Van Zeijl A."/>
            <person name="Liu W."/>
            <person name="Santuari L."/>
            <person name="Cao Q."/>
            <person name="Sharma T."/>
            <person name="Shen D."/>
            <person name="Roswanjaya Y."/>
            <person name="Wardhani T."/>
            <person name="Kalhor M.S."/>
            <person name="Jansen J."/>
            <person name="Van den Hoogen J."/>
            <person name="Gungor B."/>
            <person name="Hartog M."/>
            <person name="Hontelez J."/>
            <person name="Verver J."/>
            <person name="Yang W.-C."/>
            <person name="Schijlen E."/>
            <person name="Repin R."/>
            <person name="Schilthuizen M."/>
            <person name="Schranz E."/>
            <person name="Heidstra R."/>
            <person name="Miyata K."/>
            <person name="Fedorova E."/>
            <person name="Kohlen W."/>
            <person name="Bisseling T."/>
            <person name="Smit S."/>
            <person name="Geurts R."/>
        </authorList>
    </citation>
    <scope>NUCLEOTIDE SEQUENCE [LARGE SCALE GENOMIC DNA]</scope>
    <source>
        <strain evidence="3">cv. WU1-14</strain>
    </source>
</reference>
<feature type="domain" description="HAT C-terminal dimerisation" evidence="1">
    <location>
        <begin position="5"/>
        <end position="89"/>
    </location>
</feature>
<evidence type="ECO:0000313" key="3">
    <source>
        <dbReference type="Proteomes" id="UP000237105"/>
    </source>
</evidence>
<proteinExistence type="predicted"/>
<gene>
    <name evidence="2" type="ORF">PanWU01x14_245520</name>
</gene>
<dbReference type="EMBL" id="JXTB01000297">
    <property type="protein sequence ID" value="PON47303.1"/>
    <property type="molecule type" value="Genomic_DNA"/>
</dbReference>
<dbReference type="AlphaFoldDB" id="A0A2P5BET4"/>
<feature type="non-terminal residue" evidence="2">
    <location>
        <position position="1"/>
    </location>
</feature>
<dbReference type="PANTHER" id="PTHR23272">
    <property type="entry name" value="BED FINGER-RELATED"/>
    <property type="match status" value="1"/>
</dbReference>
<dbReference type="OrthoDB" id="1165147at2759"/>
<dbReference type="GO" id="GO:0046983">
    <property type="term" value="F:protein dimerization activity"/>
    <property type="evidence" value="ECO:0007669"/>
    <property type="project" value="InterPro"/>
</dbReference>
<sequence>SQFNELHTYLHAYFSILDSDDDDFDILQWWKKRQPKFPVLSQLARDILTIPVLTVYSKSAFSTTGRILEERRTSLTSDMVDVLACLRDWEHIRKRMQFLKDSHWL</sequence>
<accession>A0A2P5BET4</accession>
<keyword evidence="3" id="KW-1185">Reference proteome</keyword>
<organism evidence="2 3">
    <name type="scientific">Parasponia andersonii</name>
    <name type="common">Sponia andersonii</name>
    <dbReference type="NCBI Taxonomy" id="3476"/>
    <lineage>
        <taxon>Eukaryota</taxon>
        <taxon>Viridiplantae</taxon>
        <taxon>Streptophyta</taxon>
        <taxon>Embryophyta</taxon>
        <taxon>Tracheophyta</taxon>
        <taxon>Spermatophyta</taxon>
        <taxon>Magnoliopsida</taxon>
        <taxon>eudicotyledons</taxon>
        <taxon>Gunneridae</taxon>
        <taxon>Pentapetalae</taxon>
        <taxon>rosids</taxon>
        <taxon>fabids</taxon>
        <taxon>Rosales</taxon>
        <taxon>Cannabaceae</taxon>
        <taxon>Parasponia</taxon>
    </lineage>
</organism>
<dbReference type="SUPFAM" id="SSF53098">
    <property type="entry name" value="Ribonuclease H-like"/>
    <property type="match status" value="1"/>
</dbReference>
<dbReference type="Proteomes" id="UP000237105">
    <property type="component" value="Unassembled WGS sequence"/>
</dbReference>